<dbReference type="STRING" id="439219.SAMN02910293_00115"/>
<sequence length="240" mass="25773">MSIKNNISKACVIAALTLCVAPTVSASTDATVRVKSDSTVVNGGVDLETKLEGQTDKQVSKVSAQSERASQVILSIPFQTQINNYYCGPASAAMVVNSLGYNKTQSQMASLLGTTTNGTNAGNGVANALNSVVAGSRYRFYWEWHTYNQIDKMKGHVTAALSWGNPVMVNTMESPGDVYLQGHNIGTALYHFGVIGDYFDNGNSVTYVDPGYGRFSGFVMNQRVTIKNMSYATGGRGYAW</sequence>
<protein>
    <submittedName>
        <fullName evidence="3">Peptidase_C39 like family protein</fullName>
    </submittedName>
</protein>
<keyword evidence="1" id="KW-0732">Signal</keyword>
<dbReference type="Pfam" id="PF13529">
    <property type="entry name" value="Peptidase_C39_2"/>
    <property type="match status" value="1"/>
</dbReference>
<feature type="chain" id="PRO_5010223325" evidence="1">
    <location>
        <begin position="27"/>
        <end position="240"/>
    </location>
</feature>
<feature type="signal peptide" evidence="1">
    <location>
        <begin position="1"/>
        <end position="26"/>
    </location>
</feature>
<keyword evidence="4" id="KW-1185">Reference proteome</keyword>
<dbReference type="AlphaFoldDB" id="A0A1G6A107"/>
<dbReference type="InterPro" id="IPR038765">
    <property type="entry name" value="Papain-like_cys_pep_sf"/>
</dbReference>
<dbReference type="SUPFAM" id="SSF54001">
    <property type="entry name" value="Cysteine proteinases"/>
    <property type="match status" value="1"/>
</dbReference>
<proteinExistence type="predicted"/>
<name>A0A1G6A107_9STRE</name>
<dbReference type="RefSeq" id="WP_083331228.1">
    <property type="nucleotide sequence ID" value="NZ_FMXP01000002.1"/>
</dbReference>
<dbReference type="Proteomes" id="UP000182508">
    <property type="component" value="Unassembled WGS sequence"/>
</dbReference>
<evidence type="ECO:0000313" key="4">
    <source>
        <dbReference type="Proteomes" id="UP000182508"/>
    </source>
</evidence>
<evidence type="ECO:0000313" key="3">
    <source>
        <dbReference type="EMBL" id="SDB02124.1"/>
    </source>
</evidence>
<dbReference type="InterPro" id="IPR039564">
    <property type="entry name" value="Peptidase_C39-like"/>
</dbReference>
<dbReference type="EMBL" id="FMXP01000002">
    <property type="protein sequence ID" value="SDB02124.1"/>
    <property type="molecule type" value="Genomic_DNA"/>
</dbReference>
<organism evidence="3 4">
    <name type="scientific">Streptococcus henryi</name>
    <dbReference type="NCBI Taxonomy" id="439219"/>
    <lineage>
        <taxon>Bacteria</taxon>
        <taxon>Bacillati</taxon>
        <taxon>Bacillota</taxon>
        <taxon>Bacilli</taxon>
        <taxon>Lactobacillales</taxon>
        <taxon>Streptococcaceae</taxon>
        <taxon>Streptococcus</taxon>
    </lineage>
</organism>
<evidence type="ECO:0000256" key="1">
    <source>
        <dbReference type="SAM" id="SignalP"/>
    </source>
</evidence>
<gene>
    <name evidence="3" type="ORF">SAMN02910293_00115</name>
</gene>
<reference evidence="3 4" key="1">
    <citation type="submission" date="2016-10" db="EMBL/GenBank/DDBJ databases">
        <authorList>
            <person name="de Groot N.N."/>
        </authorList>
    </citation>
    <scope>NUCLEOTIDE SEQUENCE [LARGE SCALE GENOMIC DNA]</scope>
    <source>
        <strain evidence="3 4">A-4</strain>
    </source>
</reference>
<feature type="domain" description="Peptidase C39-like" evidence="2">
    <location>
        <begin position="75"/>
        <end position="210"/>
    </location>
</feature>
<accession>A0A1G6A107</accession>
<dbReference type="Gene3D" id="3.90.70.10">
    <property type="entry name" value="Cysteine proteinases"/>
    <property type="match status" value="1"/>
</dbReference>
<evidence type="ECO:0000259" key="2">
    <source>
        <dbReference type="Pfam" id="PF13529"/>
    </source>
</evidence>